<dbReference type="Pfam" id="PF12796">
    <property type="entry name" value="Ank_2"/>
    <property type="match status" value="2"/>
</dbReference>
<feature type="repeat" description="ANK" evidence="1">
    <location>
        <begin position="87"/>
        <end position="119"/>
    </location>
</feature>
<evidence type="ECO:0000256" key="3">
    <source>
        <dbReference type="SAM" id="MobiDB-lite"/>
    </source>
</evidence>
<evidence type="ECO:0000256" key="1">
    <source>
        <dbReference type="PROSITE-ProRule" id="PRU00023"/>
    </source>
</evidence>
<name>A0AAD8QQA9_LOLMU</name>
<dbReference type="Proteomes" id="UP001231189">
    <property type="component" value="Unassembled WGS sequence"/>
</dbReference>
<sequence length="530" mass="57066">MAAELKSGTGPGAAGVWASCGQSALHLAAANGRLPICRYLVQDLGFPVDAPDSHCETPLVLAATHGHTKTAAYLLKRGADPHAKDSHGETVLHWAASNGDLELARLLLKKGADPGATNARGTPLHNAAARAHPEVVALLLKRGADPNNVVNSVFTPLIASIVSSSLECMKLLIEAKANVNTGGFSGTTPLFIACNLSDAVPFVKCLLDAGANANATDELGRLPIEVAAADAEMELIEVLFPVTRRQPTMLDWSVAGIVRHVNSAAYKEWVIQASCIKKDEMKQQGHSAFKRKDYDEAILFYNLALKFDCTDATLYSNRSLCWLRLGVGEEALSDAQECTRIRPDWAKGYYRQGMAFCLIQDPVSAYRAFLKASKLDPGNTDIRNAIRVVPLGSAPEGPELPLGLLGHLASCTLEAAVVNGNVGGKCESEQIQLGATTEVPGKGSSKNHRGRMATVVHFHDNLEPEHYPRIFKPTFRQLAIPSKFVKWFRPIPSNIIVRSNTGCSWRMTMKKVGTKHSSSRGGQPSLSPNN</sequence>
<feature type="repeat" description="ANK" evidence="1">
    <location>
        <begin position="185"/>
        <end position="218"/>
    </location>
</feature>
<feature type="repeat" description="TPR" evidence="2">
    <location>
        <begin position="346"/>
        <end position="379"/>
    </location>
</feature>
<proteinExistence type="predicted"/>
<dbReference type="EMBL" id="JAUUTY010000007">
    <property type="protein sequence ID" value="KAK1605324.1"/>
    <property type="molecule type" value="Genomic_DNA"/>
</dbReference>
<accession>A0AAD8QQA9</accession>
<dbReference type="InterPro" id="IPR036770">
    <property type="entry name" value="Ankyrin_rpt-contain_sf"/>
</dbReference>
<evidence type="ECO:0000313" key="5">
    <source>
        <dbReference type="EMBL" id="KAK1605324.1"/>
    </source>
</evidence>
<feature type="repeat" description="ANK" evidence="1">
    <location>
        <begin position="119"/>
        <end position="151"/>
    </location>
</feature>
<dbReference type="SUPFAM" id="SSF48452">
    <property type="entry name" value="TPR-like"/>
    <property type="match status" value="1"/>
</dbReference>
<dbReference type="PANTHER" id="PTHR46224:SF34">
    <property type="entry name" value="OS01G0171100 PROTEIN"/>
    <property type="match status" value="1"/>
</dbReference>
<evidence type="ECO:0000256" key="2">
    <source>
        <dbReference type="PROSITE-ProRule" id="PRU00339"/>
    </source>
</evidence>
<evidence type="ECO:0000313" key="6">
    <source>
        <dbReference type="Proteomes" id="UP001231189"/>
    </source>
</evidence>
<dbReference type="InterPro" id="IPR051616">
    <property type="entry name" value="Cul2-RING_E3_ligase_SR"/>
</dbReference>
<gene>
    <name evidence="5" type="ORF">QYE76_028997</name>
</gene>
<feature type="repeat" description="ANK" evidence="1">
    <location>
        <begin position="54"/>
        <end position="86"/>
    </location>
</feature>
<feature type="compositionally biased region" description="Polar residues" evidence="3">
    <location>
        <begin position="519"/>
        <end position="530"/>
    </location>
</feature>
<dbReference type="PROSITE" id="PS51257">
    <property type="entry name" value="PROKAR_LIPOPROTEIN"/>
    <property type="match status" value="1"/>
</dbReference>
<dbReference type="SMART" id="SM00248">
    <property type="entry name" value="ANK"/>
    <property type="match status" value="6"/>
</dbReference>
<dbReference type="SMART" id="SM00028">
    <property type="entry name" value="TPR"/>
    <property type="match status" value="3"/>
</dbReference>
<dbReference type="PRINTS" id="PR01415">
    <property type="entry name" value="ANKYRIN"/>
</dbReference>
<reference evidence="5" key="1">
    <citation type="submission" date="2023-07" db="EMBL/GenBank/DDBJ databases">
        <title>A chromosome-level genome assembly of Lolium multiflorum.</title>
        <authorList>
            <person name="Chen Y."/>
            <person name="Copetti D."/>
            <person name="Kolliker R."/>
            <person name="Studer B."/>
        </authorList>
    </citation>
    <scope>NUCLEOTIDE SEQUENCE</scope>
    <source>
        <strain evidence="5">02402/16</strain>
        <tissue evidence="5">Leaf</tissue>
    </source>
</reference>
<dbReference type="Gene3D" id="1.25.40.10">
    <property type="entry name" value="Tetratricopeptide repeat domain"/>
    <property type="match status" value="1"/>
</dbReference>
<feature type="domain" description="Serine/threonine-protein kinase BSK1-like TPR repeats" evidence="4">
    <location>
        <begin position="264"/>
        <end position="352"/>
    </location>
</feature>
<evidence type="ECO:0000259" key="4">
    <source>
        <dbReference type="Pfam" id="PF25575"/>
    </source>
</evidence>
<keyword evidence="2" id="KW-0802">TPR repeat</keyword>
<feature type="region of interest" description="Disordered" evidence="3">
    <location>
        <begin position="511"/>
        <end position="530"/>
    </location>
</feature>
<keyword evidence="6" id="KW-1185">Reference proteome</keyword>
<protein>
    <recommendedName>
        <fullName evidence="4">Serine/threonine-protein kinase BSK1-like TPR repeats domain-containing protein</fullName>
    </recommendedName>
</protein>
<dbReference type="InterPro" id="IPR011990">
    <property type="entry name" value="TPR-like_helical_dom_sf"/>
</dbReference>
<dbReference type="PROSITE" id="PS50005">
    <property type="entry name" value="TPR"/>
    <property type="match status" value="1"/>
</dbReference>
<dbReference type="Pfam" id="PF25575">
    <property type="entry name" value="TPR_BSK1_C"/>
    <property type="match status" value="1"/>
</dbReference>
<organism evidence="5 6">
    <name type="scientific">Lolium multiflorum</name>
    <name type="common">Italian ryegrass</name>
    <name type="synonym">Lolium perenne subsp. multiflorum</name>
    <dbReference type="NCBI Taxonomy" id="4521"/>
    <lineage>
        <taxon>Eukaryota</taxon>
        <taxon>Viridiplantae</taxon>
        <taxon>Streptophyta</taxon>
        <taxon>Embryophyta</taxon>
        <taxon>Tracheophyta</taxon>
        <taxon>Spermatophyta</taxon>
        <taxon>Magnoliopsida</taxon>
        <taxon>Liliopsida</taxon>
        <taxon>Poales</taxon>
        <taxon>Poaceae</taxon>
        <taxon>BOP clade</taxon>
        <taxon>Pooideae</taxon>
        <taxon>Poodae</taxon>
        <taxon>Poeae</taxon>
        <taxon>Poeae Chloroplast Group 2 (Poeae type)</taxon>
        <taxon>Loliodinae</taxon>
        <taxon>Loliinae</taxon>
        <taxon>Lolium</taxon>
    </lineage>
</organism>
<dbReference type="Pfam" id="PF00023">
    <property type="entry name" value="Ank"/>
    <property type="match status" value="1"/>
</dbReference>
<dbReference type="SUPFAM" id="SSF48403">
    <property type="entry name" value="Ankyrin repeat"/>
    <property type="match status" value="1"/>
</dbReference>
<dbReference type="InterPro" id="IPR058209">
    <property type="entry name" value="TPR_BSK1_C"/>
</dbReference>
<dbReference type="InterPro" id="IPR019734">
    <property type="entry name" value="TPR_rpt"/>
</dbReference>
<dbReference type="AlphaFoldDB" id="A0AAD8QQA9"/>
<dbReference type="PANTHER" id="PTHR46224">
    <property type="entry name" value="ANKYRIN REPEAT FAMILY PROTEIN"/>
    <property type="match status" value="1"/>
</dbReference>
<dbReference type="Gene3D" id="1.25.40.20">
    <property type="entry name" value="Ankyrin repeat-containing domain"/>
    <property type="match status" value="3"/>
</dbReference>
<dbReference type="InterPro" id="IPR002110">
    <property type="entry name" value="Ankyrin_rpt"/>
</dbReference>
<keyword evidence="1" id="KW-0040">ANK repeat</keyword>
<dbReference type="PROSITE" id="PS50297">
    <property type="entry name" value="ANK_REP_REGION"/>
    <property type="match status" value="4"/>
</dbReference>
<dbReference type="PROSITE" id="PS50088">
    <property type="entry name" value="ANK_REPEAT"/>
    <property type="match status" value="4"/>
</dbReference>
<comment type="caution">
    <text evidence="5">The sequence shown here is derived from an EMBL/GenBank/DDBJ whole genome shotgun (WGS) entry which is preliminary data.</text>
</comment>